<feature type="domain" description="Amine oxidase" evidence="13">
    <location>
        <begin position="15"/>
        <end position="123"/>
    </location>
</feature>
<feature type="transmembrane region" description="Helical" evidence="12">
    <location>
        <begin position="7"/>
        <end position="25"/>
    </location>
</feature>
<evidence type="ECO:0000313" key="14">
    <source>
        <dbReference type="EMBL" id="PWI56892.1"/>
    </source>
</evidence>
<organism evidence="14 15">
    <name type="scientific">Sulfoacidibacillus thermotolerans</name>
    <name type="common">Acidibacillus sulfuroxidans</name>
    <dbReference type="NCBI Taxonomy" id="1765684"/>
    <lineage>
        <taxon>Bacteria</taxon>
        <taxon>Bacillati</taxon>
        <taxon>Bacillota</taxon>
        <taxon>Bacilli</taxon>
        <taxon>Bacillales</taxon>
        <taxon>Alicyclobacillaceae</taxon>
        <taxon>Sulfoacidibacillus</taxon>
    </lineage>
</organism>
<keyword evidence="12" id="KW-0812">Transmembrane</keyword>
<keyword evidence="10 11" id="KW-0350">Heme biosynthesis</keyword>
<name>A0A2U3D6I2_SULT2</name>
<keyword evidence="12" id="KW-0472">Membrane</keyword>
<keyword evidence="11" id="KW-0963">Cytoplasm</keyword>
<keyword evidence="15" id="KW-1185">Reference proteome</keyword>
<evidence type="ECO:0000256" key="9">
    <source>
        <dbReference type="ARBA" id="ARBA00023002"/>
    </source>
</evidence>
<dbReference type="UniPathway" id="UPA00252"/>
<evidence type="ECO:0000259" key="13">
    <source>
        <dbReference type="Pfam" id="PF01593"/>
    </source>
</evidence>
<comment type="similarity">
    <text evidence="4 11">Belongs to the protoporphyrinogen/coproporphyrinogen oxidase family. Coproporphyrinogen III oxidase subfamily.</text>
</comment>
<dbReference type="Gene3D" id="3.50.50.60">
    <property type="entry name" value="FAD/NAD(P)-binding domain"/>
    <property type="match status" value="2"/>
</dbReference>
<dbReference type="SUPFAM" id="SSF54373">
    <property type="entry name" value="FAD-linked reductases, C-terminal domain"/>
    <property type="match status" value="1"/>
</dbReference>
<keyword evidence="9 11" id="KW-0560">Oxidoreductase</keyword>
<dbReference type="EMBL" id="MPDK01000023">
    <property type="protein sequence ID" value="PWI56892.1"/>
    <property type="molecule type" value="Genomic_DNA"/>
</dbReference>
<evidence type="ECO:0000256" key="7">
    <source>
        <dbReference type="ARBA" id="ARBA00022630"/>
    </source>
</evidence>
<evidence type="ECO:0000256" key="4">
    <source>
        <dbReference type="ARBA" id="ARBA00008310"/>
    </source>
</evidence>
<evidence type="ECO:0000256" key="2">
    <source>
        <dbReference type="ARBA" id="ARBA00001974"/>
    </source>
</evidence>
<dbReference type="Proteomes" id="UP000245380">
    <property type="component" value="Unassembled WGS sequence"/>
</dbReference>
<evidence type="ECO:0000256" key="10">
    <source>
        <dbReference type="ARBA" id="ARBA00023133"/>
    </source>
</evidence>
<evidence type="ECO:0000256" key="8">
    <source>
        <dbReference type="ARBA" id="ARBA00022827"/>
    </source>
</evidence>
<feature type="domain" description="Amine oxidase" evidence="13">
    <location>
        <begin position="145"/>
        <end position="392"/>
    </location>
</feature>
<dbReference type="InterPro" id="IPR036188">
    <property type="entry name" value="FAD/NAD-bd_sf"/>
</dbReference>
<protein>
    <recommendedName>
        <fullName evidence="6 11">Coproporphyrinogen III oxidase</fullName>
        <ecNumber evidence="5 11">1.3.3.15</ecNumber>
    </recommendedName>
</protein>
<dbReference type="SUPFAM" id="SSF51905">
    <property type="entry name" value="FAD/NAD(P)-binding domain"/>
    <property type="match status" value="1"/>
</dbReference>
<evidence type="ECO:0000256" key="11">
    <source>
        <dbReference type="RuleBase" id="RU364052"/>
    </source>
</evidence>
<proteinExistence type="inferred from homology"/>
<keyword evidence="8 11" id="KW-0274">FAD</keyword>
<comment type="catalytic activity">
    <reaction evidence="1">
        <text>coproporphyrinogen III + 3 O2 = coproporphyrin III + 3 H2O2</text>
        <dbReference type="Rhea" id="RHEA:43436"/>
        <dbReference type="ChEBI" id="CHEBI:15379"/>
        <dbReference type="ChEBI" id="CHEBI:16240"/>
        <dbReference type="ChEBI" id="CHEBI:57309"/>
        <dbReference type="ChEBI" id="CHEBI:131725"/>
        <dbReference type="EC" id="1.3.3.15"/>
    </reaction>
    <physiologicalReaction direction="left-to-right" evidence="1">
        <dbReference type="Rhea" id="RHEA:43437"/>
    </physiologicalReaction>
</comment>
<comment type="subcellular location">
    <subcellularLocation>
        <location evidence="11">Cytoplasm</location>
    </subcellularLocation>
</comment>
<comment type="pathway">
    <text evidence="3 11">Porphyrin-containing compound metabolism; protoheme biosynthesis.</text>
</comment>
<evidence type="ECO:0000256" key="6">
    <source>
        <dbReference type="ARBA" id="ARBA00019046"/>
    </source>
</evidence>
<sequence>MTDRTKRVFVIGGGITGLTAAYTLLSTSDRKNLEVTILEREPRLGGKIKSTKVNGNIVERGPESFLADRAAILRLCDKLGLSERIVGMGPEANQTYLAQDNHLFPLPPGTLMGIPFLEQTLISAPLPEAKEAAKSFFALPKSTFLTFRQGLQTLIDALALAIGEEHIRLGVRVVRINKNAENPSVDSNSSAYTIHLTNGTTLEADGVILTVPPFVAAQLLPDEEVKHALNCILYSSVATVTLLFLPDQVDTTNLKGAGFIVPKTEPHAITACTFQSSKWPHSTKDGAIALRCFLGGVGQEEMALCSDFEMTHRVREDLRTLMQINATPGRVLIKRWPNAIPQYTADHHERVVAIRQLLTERFPGILLAGAGYEGIEIPECIVQGEAVAQQLIDFIQQTTLVNHAS</sequence>
<evidence type="ECO:0000313" key="15">
    <source>
        <dbReference type="Proteomes" id="UP000245380"/>
    </source>
</evidence>
<dbReference type="PANTHER" id="PTHR42923:SF3">
    <property type="entry name" value="PROTOPORPHYRINOGEN OXIDASE"/>
    <property type="match status" value="1"/>
</dbReference>
<dbReference type="Pfam" id="PF01593">
    <property type="entry name" value="Amino_oxidase"/>
    <property type="match status" value="2"/>
</dbReference>
<dbReference type="RefSeq" id="WP_109431304.1">
    <property type="nucleotide sequence ID" value="NZ_MPDK01000023.1"/>
</dbReference>
<keyword evidence="12" id="KW-1133">Transmembrane helix</keyword>
<dbReference type="InterPro" id="IPR004572">
    <property type="entry name" value="Protoporphyrinogen_oxidase"/>
</dbReference>
<accession>A0A2U3D6I2</accession>
<dbReference type="GO" id="GO:0004729">
    <property type="term" value="F:oxygen-dependent protoporphyrinogen oxidase activity"/>
    <property type="evidence" value="ECO:0007669"/>
    <property type="project" value="UniProtKB-UniRule"/>
</dbReference>
<dbReference type="NCBIfam" id="TIGR00562">
    <property type="entry name" value="proto_IX_ox"/>
    <property type="match status" value="1"/>
</dbReference>
<dbReference type="InterPro" id="IPR002937">
    <property type="entry name" value="Amino_oxidase"/>
</dbReference>
<comment type="cofactor">
    <cofactor evidence="2 11">
        <name>FAD</name>
        <dbReference type="ChEBI" id="CHEBI:57692"/>
    </cofactor>
</comment>
<dbReference type="GO" id="GO:0005737">
    <property type="term" value="C:cytoplasm"/>
    <property type="evidence" value="ECO:0007669"/>
    <property type="project" value="UniProtKB-SubCell"/>
</dbReference>
<reference evidence="14 15" key="1">
    <citation type="submission" date="2016-11" db="EMBL/GenBank/DDBJ databases">
        <title>Comparative genomics of Acidibacillus ferroxidans species.</title>
        <authorList>
            <person name="Oliveira G."/>
            <person name="Nunes G."/>
            <person name="Oliveira R."/>
            <person name="Araujo F."/>
            <person name="Salim A."/>
            <person name="Scholte L."/>
            <person name="Morais D."/>
            <person name="Nancucheo I."/>
            <person name="Johnson D.B."/>
            <person name="Grail B."/>
            <person name="Bittencourt J."/>
            <person name="Valadares R."/>
        </authorList>
    </citation>
    <scope>NUCLEOTIDE SEQUENCE [LARGE SCALE GENOMIC DNA]</scope>
    <source>
        <strain evidence="14 15">Y002</strain>
    </source>
</reference>
<evidence type="ECO:0000256" key="3">
    <source>
        <dbReference type="ARBA" id="ARBA00004744"/>
    </source>
</evidence>
<dbReference type="GO" id="GO:0006783">
    <property type="term" value="P:heme biosynthetic process"/>
    <property type="evidence" value="ECO:0007669"/>
    <property type="project" value="UniProtKB-UniRule"/>
</dbReference>
<evidence type="ECO:0000256" key="1">
    <source>
        <dbReference type="ARBA" id="ARBA00001755"/>
    </source>
</evidence>
<dbReference type="InterPro" id="IPR050464">
    <property type="entry name" value="Zeta_carotene_desat/Oxidored"/>
</dbReference>
<evidence type="ECO:0000256" key="5">
    <source>
        <dbReference type="ARBA" id="ARBA00012402"/>
    </source>
</evidence>
<dbReference type="OrthoDB" id="9805195at2"/>
<comment type="function">
    <text evidence="11">Involved in coproporphyrin-dependent heme b biosynthesis. Catalyzes the oxidation of coproporphyrinogen III to coproporphyrin III.</text>
</comment>
<dbReference type="PANTHER" id="PTHR42923">
    <property type="entry name" value="PROTOPORPHYRINOGEN OXIDASE"/>
    <property type="match status" value="1"/>
</dbReference>
<keyword evidence="7 11" id="KW-0285">Flavoprotein</keyword>
<dbReference type="AlphaFoldDB" id="A0A2U3D6I2"/>
<dbReference type="EC" id="1.3.3.15" evidence="5 11"/>
<gene>
    <name evidence="14" type="ORF">BM613_11250</name>
</gene>
<evidence type="ECO:0000256" key="12">
    <source>
        <dbReference type="SAM" id="Phobius"/>
    </source>
</evidence>
<dbReference type="Gene3D" id="3.90.660.20">
    <property type="entry name" value="Protoporphyrinogen oxidase, mitochondrial, domain 2"/>
    <property type="match status" value="1"/>
</dbReference>
<comment type="caution">
    <text evidence="14">The sequence shown here is derived from an EMBL/GenBank/DDBJ whole genome shotgun (WGS) entry which is preliminary data.</text>
</comment>